<comment type="caution">
    <text evidence="9">The sequence shown here is derived from an EMBL/GenBank/DDBJ whole genome shotgun (WGS) entry which is preliminary data.</text>
</comment>
<dbReference type="NCBIfam" id="TIGR00112">
    <property type="entry name" value="proC"/>
    <property type="match status" value="1"/>
</dbReference>
<dbReference type="InterPro" id="IPR000304">
    <property type="entry name" value="Pyrroline-COOH_reductase"/>
</dbReference>
<dbReference type="InterPro" id="IPR029036">
    <property type="entry name" value="P5CR_dimer"/>
</dbReference>
<organism evidence="9 10">
    <name type="scientific">Komagataeibacter sucrofermentans</name>
    <dbReference type="NCBI Taxonomy" id="1053551"/>
    <lineage>
        <taxon>Bacteria</taxon>
        <taxon>Pseudomonadati</taxon>
        <taxon>Pseudomonadota</taxon>
        <taxon>Alphaproteobacteria</taxon>
        <taxon>Acetobacterales</taxon>
        <taxon>Acetobacteraceae</taxon>
        <taxon>Komagataeibacter</taxon>
    </lineage>
</organism>
<comment type="pathway">
    <text evidence="4">Amino-acid biosynthesis; L-proline biosynthesis; L-proline from L-glutamate 5-semialdehyde: step 1/1.</text>
</comment>
<keyword evidence="10" id="KW-1185">Reference proteome</keyword>
<dbReference type="Pfam" id="PF03807">
    <property type="entry name" value="F420_oxidored"/>
    <property type="match status" value="1"/>
</dbReference>
<evidence type="ECO:0000256" key="4">
    <source>
        <dbReference type="HAMAP-Rule" id="MF_01925"/>
    </source>
</evidence>
<dbReference type="Proteomes" id="UP000247814">
    <property type="component" value="Unassembled WGS sequence"/>
</dbReference>
<dbReference type="Pfam" id="PF14748">
    <property type="entry name" value="P5CR_dimer"/>
    <property type="match status" value="1"/>
</dbReference>
<dbReference type="EC" id="1.5.1.2" evidence="4 5"/>
<feature type="binding site" evidence="6">
    <location>
        <begin position="67"/>
        <end position="70"/>
    </location>
    <ligand>
        <name>NADP(+)</name>
        <dbReference type="ChEBI" id="CHEBI:58349"/>
    </ligand>
</feature>
<dbReference type="GO" id="GO:0005737">
    <property type="term" value="C:cytoplasm"/>
    <property type="evidence" value="ECO:0007669"/>
    <property type="project" value="UniProtKB-SubCell"/>
</dbReference>
<dbReference type="SUPFAM" id="SSF48179">
    <property type="entry name" value="6-phosphogluconate dehydrogenase C-terminal domain-like"/>
    <property type="match status" value="1"/>
</dbReference>
<evidence type="ECO:0000313" key="10">
    <source>
        <dbReference type="Proteomes" id="UP000247814"/>
    </source>
</evidence>
<comment type="subcellular location">
    <subcellularLocation>
        <location evidence="4">Cytoplasm</location>
    </subcellularLocation>
</comment>
<dbReference type="OrthoDB" id="9805754at2"/>
<proteinExistence type="inferred from homology"/>
<evidence type="ECO:0000256" key="1">
    <source>
        <dbReference type="ARBA" id="ARBA00005525"/>
    </source>
</evidence>
<dbReference type="SUPFAM" id="SSF51735">
    <property type="entry name" value="NAD(P)-binding Rossmann-fold domains"/>
    <property type="match status" value="1"/>
</dbReference>
<feature type="domain" description="Pyrroline-5-carboxylate reductase catalytic N-terminal" evidence="7">
    <location>
        <begin position="10"/>
        <end position="95"/>
    </location>
</feature>
<dbReference type="PANTHER" id="PTHR11645:SF0">
    <property type="entry name" value="PYRROLINE-5-CARBOXYLATE REDUCTASE 3"/>
    <property type="match status" value="1"/>
</dbReference>
<evidence type="ECO:0000256" key="6">
    <source>
        <dbReference type="PIRSR" id="PIRSR000193-1"/>
    </source>
</evidence>
<comment type="catalytic activity">
    <reaction evidence="4">
        <text>L-proline + NAD(+) = (S)-1-pyrroline-5-carboxylate + NADH + 2 H(+)</text>
        <dbReference type="Rhea" id="RHEA:14105"/>
        <dbReference type="ChEBI" id="CHEBI:15378"/>
        <dbReference type="ChEBI" id="CHEBI:17388"/>
        <dbReference type="ChEBI" id="CHEBI:57540"/>
        <dbReference type="ChEBI" id="CHEBI:57945"/>
        <dbReference type="ChEBI" id="CHEBI:60039"/>
        <dbReference type="EC" id="1.5.1.2"/>
    </reaction>
</comment>
<feature type="domain" description="Pyrroline-5-carboxylate reductase dimerisation" evidence="8">
    <location>
        <begin position="168"/>
        <end position="273"/>
    </location>
</feature>
<dbReference type="EMBL" id="NKUA01000020">
    <property type="protein sequence ID" value="PYD77990.1"/>
    <property type="molecule type" value="Genomic_DNA"/>
</dbReference>
<comment type="function">
    <text evidence="4">Catalyzes the reduction of 1-pyrroline-5-carboxylate (PCA) to L-proline.</text>
</comment>
<keyword evidence="2 4" id="KW-0521">NADP</keyword>
<dbReference type="GO" id="GO:0004735">
    <property type="term" value="F:pyrroline-5-carboxylate reductase activity"/>
    <property type="evidence" value="ECO:0007669"/>
    <property type="project" value="UniProtKB-UniRule"/>
</dbReference>
<accession>A0A318QHI5</accession>
<dbReference type="HAMAP" id="MF_01925">
    <property type="entry name" value="P5C_reductase"/>
    <property type="match status" value="1"/>
</dbReference>
<dbReference type="InterPro" id="IPR036291">
    <property type="entry name" value="NAD(P)-bd_dom_sf"/>
</dbReference>
<dbReference type="PANTHER" id="PTHR11645">
    <property type="entry name" value="PYRROLINE-5-CARBOXYLATE REDUCTASE"/>
    <property type="match status" value="1"/>
</dbReference>
<dbReference type="UniPathway" id="UPA00098">
    <property type="reaction ID" value="UER00361"/>
</dbReference>
<name>A0A318QHI5_9PROT</name>
<dbReference type="PIRSF" id="PIRSF000193">
    <property type="entry name" value="Pyrrol-5-carb_rd"/>
    <property type="match status" value="1"/>
</dbReference>
<keyword evidence="4" id="KW-0028">Amino-acid biosynthesis</keyword>
<evidence type="ECO:0000313" key="9">
    <source>
        <dbReference type="EMBL" id="PYD77990.1"/>
    </source>
</evidence>
<reference evidence="9 10" key="1">
    <citation type="submission" date="2017-07" db="EMBL/GenBank/DDBJ databases">
        <title>A draft genome sequence of Komagataeibacter sucrofermentans LMG 18788.</title>
        <authorList>
            <person name="Skraban J."/>
            <person name="Cleenwerck I."/>
            <person name="Vandamme P."/>
            <person name="Trcek J."/>
        </authorList>
    </citation>
    <scope>NUCLEOTIDE SEQUENCE [LARGE SCALE GENOMIC DNA]</scope>
    <source>
        <strain evidence="9 10">LMG 18788</strain>
    </source>
</reference>
<sequence length="280" mass="28759">MGELLPPLLLVGCGKMGGAMFDGWLKEGLAPSFIVDRHRDSVPPPHQLVRSLDAVPASFRPGMIVLATKPQKVDAVLPTLAPFAAHAPVLSVLAGRTVESLATATALRACLPAGSPPPAVIRAMPNTPSAIGQGMTVCYAPPPATAADRRLCARLMSAVGEVAWIEHEDQMDMVTAISGSGPAYVFLLAELLEQVGIDHGLPAALARQIARQTVAGSGALMQASGLDAATLRQNVTSPGGTTQAALAVLMAPDAWPATLDAALAAAARRARELSGPQPVS</sequence>
<keyword evidence="3 4" id="KW-0560">Oxidoreductase</keyword>
<evidence type="ECO:0000256" key="2">
    <source>
        <dbReference type="ARBA" id="ARBA00022857"/>
    </source>
</evidence>
<dbReference type="InterPro" id="IPR028939">
    <property type="entry name" value="P5C_Rdtase_cat_N"/>
</dbReference>
<dbReference type="AlphaFoldDB" id="A0A318QHI5"/>
<dbReference type="RefSeq" id="WP_110569907.1">
    <property type="nucleotide sequence ID" value="NZ_CP137147.1"/>
</dbReference>
<comment type="similarity">
    <text evidence="1 4">Belongs to the pyrroline-5-carboxylate reductase family.</text>
</comment>
<evidence type="ECO:0000256" key="3">
    <source>
        <dbReference type="ARBA" id="ARBA00023002"/>
    </source>
</evidence>
<evidence type="ECO:0000259" key="8">
    <source>
        <dbReference type="Pfam" id="PF14748"/>
    </source>
</evidence>
<keyword evidence="4" id="KW-0963">Cytoplasm</keyword>
<keyword evidence="4" id="KW-0641">Proline biosynthesis</keyword>
<dbReference type="Gene3D" id="3.40.50.720">
    <property type="entry name" value="NAD(P)-binding Rossmann-like Domain"/>
    <property type="match status" value="1"/>
</dbReference>
<dbReference type="Gene3D" id="1.10.3730.10">
    <property type="entry name" value="ProC C-terminal domain-like"/>
    <property type="match status" value="1"/>
</dbReference>
<evidence type="ECO:0000259" key="7">
    <source>
        <dbReference type="Pfam" id="PF03807"/>
    </source>
</evidence>
<dbReference type="GO" id="GO:0055129">
    <property type="term" value="P:L-proline biosynthetic process"/>
    <property type="evidence" value="ECO:0007669"/>
    <property type="project" value="UniProtKB-UniRule"/>
</dbReference>
<evidence type="ECO:0000256" key="5">
    <source>
        <dbReference type="NCBIfam" id="TIGR00112"/>
    </source>
</evidence>
<protein>
    <recommendedName>
        <fullName evidence="4 5">Pyrroline-5-carboxylate reductase</fullName>
        <shortName evidence="4">P5C reductase</shortName>
        <shortName evidence="4">P5CR</shortName>
        <ecNumber evidence="4 5">1.5.1.2</ecNumber>
    </recommendedName>
    <alternativeName>
        <fullName evidence="4">PCA reductase</fullName>
    </alternativeName>
</protein>
<dbReference type="FunFam" id="1.10.3730.10:FF:000001">
    <property type="entry name" value="Pyrroline-5-carboxylate reductase"/>
    <property type="match status" value="1"/>
</dbReference>
<gene>
    <name evidence="4" type="primary">proC</name>
    <name evidence="9" type="ORF">CFR77_12905</name>
</gene>
<dbReference type="InterPro" id="IPR008927">
    <property type="entry name" value="6-PGluconate_DH-like_C_sf"/>
</dbReference>
<comment type="catalytic activity">
    <reaction evidence="4">
        <text>L-proline + NADP(+) = (S)-1-pyrroline-5-carboxylate + NADPH + 2 H(+)</text>
        <dbReference type="Rhea" id="RHEA:14109"/>
        <dbReference type="ChEBI" id="CHEBI:15378"/>
        <dbReference type="ChEBI" id="CHEBI:17388"/>
        <dbReference type="ChEBI" id="CHEBI:57783"/>
        <dbReference type="ChEBI" id="CHEBI:58349"/>
        <dbReference type="ChEBI" id="CHEBI:60039"/>
        <dbReference type="EC" id="1.5.1.2"/>
    </reaction>
</comment>